<feature type="domain" description="SGNH hydrolase-type esterase N-terminal" evidence="2">
    <location>
        <begin position="25"/>
        <end position="164"/>
    </location>
</feature>
<dbReference type="EMBL" id="FQUM01000007">
    <property type="protein sequence ID" value="SHF69084.1"/>
    <property type="molecule type" value="Genomic_DNA"/>
</dbReference>
<dbReference type="InterPro" id="IPR032740">
    <property type="entry name" value="GxDLY"/>
</dbReference>
<evidence type="ECO:0000259" key="2">
    <source>
        <dbReference type="Pfam" id="PF14607"/>
    </source>
</evidence>
<dbReference type="OrthoDB" id="5624617at2"/>
<proteinExistence type="predicted"/>
<dbReference type="PANTHER" id="PTHR30383">
    <property type="entry name" value="THIOESTERASE 1/PROTEASE 1/LYSOPHOSPHOLIPASE L1"/>
    <property type="match status" value="1"/>
</dbReference>
<dbReference type="InterPro" id="IPR051532">
    <property type="entry name" value="Ester_Hydrolysis_Enzymes"/>
</dbReference>
<reference evidence="3 4" key="1">
    <citation type="submission" date="2016-11" db="EMBL/GenBank/DDBJ databases">
        <authorList>
            <person name="Jaros S."/>
            <person name="Januszkiewicz K."/>
            <person name="Wedrychowicz H."/>
        </authorList>
    </citation>
    <scope>NUCLEOTIDE SEQUENCE [LARGE SCALE GENOMIC DNA]</scope>
    <source>
        <strain evidence="3 4">DSM 26910</strain>
    </source>
</reference>
<dbReference type="PANTHER" id="PTHR30383:SF29">
    <property type="entry name" value="SGNH HYDROLASE-TYPE ESTERASE DOMAIN-CONTAINING PROTEIN"/>
    <property type="match status" value="1"/>
</dbReference>
<feature type="domain" description="SGNH hydrolase-type esterase" evidence="1">
    <location>
        <begin position="179"/>
        <end position="354"/>
    </location>
</feature>
<dbReference type="Gene3D" id="2.60.120.260">
    <property type="entry name" value="Galactose-binding domain-like"/>
    <property type="match status" value="1"/>
</dbReference>
<dbReference type="GO" id="GO:0016788">
    <property type="term" value="F:hydrolase activity, acting on ester bonds"/>
    <property type="evidence" value="ECO:0007669"/>
    <property type="project" value="UniProtKB-ARBA"/>
</dbReference>
<dbReference type="AlphaFoldDB" id="A0A1M5DQC5"/>
<dbReference type="Proteomes" id="UP000184164">
    <property type="component" value="Unassembled WGS sequence"/>
</dbReference>
<protein>
    <submittedName>
        <fullName evidence="3">Lysophospholipase L1</fullName>
    </submittedName>
</protein>
<sequence length="360" mass="40326">MRLFLVLFALVLPVFGFSVSPDSLKYVDAADFPVIGKGFTDTQTRYERLPSALESTTRPPVWNLSKNCSGMAIRFRTNSTVIAAKWEVTGDVFMNHFTMTGIKGLDLYCLKDGKWQFVNSGRPKAKSTTAVIIQNMTGDEMEYMLYLPLYDGLKSLEIGVEQNALLDGPAINSPKTGHPIVFYGTSITQGGCASRAGMSYTNILGRMLDREIVNLGFSGNGQLDLEVAEAIATIPSSCIVMDCVPNVSVAQMNEKYHKFIELIREGQPETPIIFVETILFPHRHFDQHVFKLLNEKNATLKRIFDERKKGGDKNIYYVKSDKLIGNDQEATVDGVHLTDLGFKRMAENLYPVLRKRMIKN</sequence>
<evidence type="ECO:0000313" key="4">
    <source>
        <dbReference type="Proteomes" id="UP000184164"/>
    </source>
</evidence>
<dbReference type="InterPro" id="IPR036514">
    <property type="entry name" value="SGNH_hydro_sf"/>
</dbReference>
<accession>A0A1M5DQC5</accession>
<dbReference type="Pfam" id="PF14607">
    <property type="entry name" value="GxDLY"/>
    <property type="match status" value="1"/>
</dbReference>
<dbReference type="Gene3D" id="3.40.50.1110">
    <property type="entry name" value="SGNH hydrolase"/>
    <property type="match status" value="1"/>
</dbReference>
<keyword evidence="4" id="KW-1185">Reference proteome</keyword>
<dbReference type="RefSeq" id="WP_073002798.1">
    <property type="nucleotide sequence ID" value="NZ_FQUM01000007.1"/>
</dbReference>
<evidence type="ECO:0000313" key="3">
    <source>
        <dbReference type="EMBL" id="SHF69084.1"/>
    </source>
</evidence>
<evidence type="ECO:0000259" key="1">
    <source>
        <dbReference type="Pfam" id="PF14606"/>
    </source>
</evidence>
<name>A0A1M5DQC5_9BACT</name>
<dbReference type="Pfam" id="PF14606">
    <property type="entry name" value="Lipase_GDSL_3"/>
    <property type="match status" value="1"/>
</dbReference>
<dbReference type="InterPro" id="IPR013830">
    <property type="entry name" value="SGNH_hydro"/>
</dbReference>
<gene>
    <name evidence="3" type="ORF">SAMN05444274_107201</name>
</gene>
<dbReference type="SUPFAM" id="SSF52266">
    <property type="entry name" value="SGNH hydrolase"/>
    <property type="match status" value="1"/>
</dbReference>
<dbReference type="STRING" id="1484053.SAMN05444274_107201"/>
<organism evidence="3 4">
    <name type="scientific">Mariniphaga anaerophila</name>
    <dbReference type="NCBI Taxonomy" id="1484053"/>
    <lineage>
        <taxon>Bacteria</taxon>
        <taxon>Pseudomonadati</taxon>
        <taxon>Bacteroidota</taxon>
        <taxon>Bacteroidia</taxon>
        <taxon>Marinilabiliales</taxon>
        <taxon>Prolixibacteraceae</taxon>
        <taxon>Mariniphaga</taxon>
    </lineage>
</organism>